<evidence type="ECO:0000313" key="1">
    <source>
        <dbReference type="EMBL" id="TRZ23595.1"/>
    </source>
</evidence>
<comment type="caution">
    <text evidence="1">The sequence shown here is derived from an EMBL/GenBank/DDBJ whole genome shotgun (WGS) entry which is preliminary data.</text>
</comment>
<gene>
    <name evidence="1" type="ORF">HGM15179_003492</name>
</gene>
<evidence type="ECO:0000313" key="2">
    <source>
        <dbReference type="Proteomes" id="UP000796761"/>
    </source>
</evidence>
<name>A0A8K1GQW2_9PASS</name>
<dbReference type="EMBL" id="SWJQ01000069">
    <property type="protein sequence ID" value="TRZ23595.1"/>
    <property type="molecule type" value="Genomic_DNA"/>
</dbReference>
<keyword evidence="2" id="KW-1185">Reference proteome</keyword>
<dbReference type="AlphaFoldDB" id="A0A8K1GQW2"/>
<dbReference type="Proteomes" id="UP000796761">
    <property type="component" value="Unassembled WGS sequence"/>
</dbReference>
<sequence length="83" mass="9510">MVPPPESMLTTPKELLSFYVLLDDPQNVIFHHVSRDGELTNVMSLCPDNHMEKLRSTCHAFHLTARLELIAIPKEHHADSYDD</sequence>
<protein>
    <submittedName>
        <fullName evidence="1">Uncharacterized protein</fullName>
    </submittedName>
</protein>
<reference evidence="1" key="1">
    <citation type="submission" date="2019-04" db="EMBL/GenBank/DDBJ databases">
        <title>Genome assembly of Zosterops borbonicus 15179.</title>
        <authorList>
            <person name="Leroy T."/>
            <person name="Anselmetti Y."/>
            <person name="Tilak M.-K."/>
            <person name="Nabholz B."/>
        </authorList>
    </citation>
    <scope>NUCLEOTIDE SEQUENCE</scope>
    <source>
        <strain evidence="1">HGM_15179</strain>
        <tissue evidence="1">Muscle</tissue>
    </source>
</reference>
<proteinExistence type="predicted"/>
<accession>A0A8K1GQW2</accession>
<organism evidence="1 2">
    <name type="scientific">Zosterops borbonicus</name>
    <dbReference type="NCBI Taxonomy" id="364589"/>
    <lineage>
        <taxon>Eukaryota</taxon>
        <taxon>Metazoa</taxon>
        <taxon>Chordata</taxon>
        <taxon>Craniata</taxon>
        <taxon>Vertebrata</taxon>
        <taxon>Euteleostomi</taxon>
        <taxon>Archelosauria</taxon>
        <taxon>Archosauria</taxon>
        <taxon>Dinosauria</taxon>
        <taxon>Saurischia</taxon>
        <taxon>Theropoda</taxon>
        <taxon>Coelurosauria</taxon>
        <taxon>Aves</taxon>
        <taxon>Neognathae</taxon>
        <taxon>Neoaves</taxon>
        <taxon>Telluraves</taxon>
        <taxon>Australaves</taxon>
        <taxon>Passeriformes</taxon>
        <taxon>Sylvioidea</taxon>
        <taxon>Zosteropidae</taxon>
        <taxon>Zosterops</taxon>
    </lineage>
</organism>